<reference evidence="2 3" key="1">
    <citation type="submission" date="2024-01" db="EMBL/GenBank/DDBJ databases">
        <authorList>
            <person name="Waweru B."/>
        </authorList>
    </citation>
    <scope>NUCLEOTIDE SEQUENCE [LARGE SCALE GENOMIC DNA]</scope>
</reference>
<feature type="compositionally biased region" description="Basic residues" evidence="1">
    <location>
        <begin position="21"/>
        <end position="31"/>
    </location>
</feature>
<dbReference type="EMBL" id="CAWUPB010000913">
    <property type="protein sequence ID" value="CAK7331320.1"/>
    <property type="molecule type" value="Genomic_DNA"/>
</dbReference>
<feature type="compositionally biased region" description="Basic residues" evidence="1">
    <location>
        <begin position="1"/>
        <end position="13"/>
    </location>
</feature>
<evidence type="ECO:0000256" key="1">
    <source>
        <dbReference type="SAM" id="MobiDB-lite"/>
    </source>
</evidence>
<dbReference type="AlphaFoldDB" id="A0AAV1RA53"/>
<dbReference type="Proteomes" id="UP001314170">
    <property type="component" value="Unassembled WGS sequence"/>
</dbReference>
<feature type="region of interest" description="Disordered" evidence="1">
    <location>
        <begin position="56"/>
        <end position="80"/>
    </location>
</feature>
<keyword evidence="3" id="KW-1185">Reference proteome</keyword>
<accession>A0AAV1RA53</accession>
<feature type="compositionally biased region" description="Basic and acidic residues" evidence="1">
    <location>
        <begin position="62"/>
        <end position="74"/>
    </location>
</feature>
<gene>
    <name evidence="2" type="ORF">DCAF_LOCUS8407</name>
</gene>
<proteinExistence type="predicted"/>
<sequence>MNLITRKGKIKGKKLGEKLHSKEKKRRRRKTTQVEKWIGFGAVEEAKAGKRSLLSSFSLRSEQQRKEKKERKSGYSDSNE</sequence>
<comment type="caution">
    <text evidence="2">The sequence shown here is derived from an EMBL/GenBank/DDBJ whole genome shotgun (WGS) entry which is preliminary data.</text>
</comment>
<name>A0AAV1RA53_9ROSI</name>
<organism evidence="2 3">
    <name type="scientific">Dovyalis caffra</name>
    <dbReference type="NCBI Taxonomy" id="77055"/>
    <lineage>
        <taxon>Eukaryota</taxon>
        <taxon>Viridiplantae</taxon>
        <taxon>Streptophyta</taxon>
        <taxon>Embryophyta</taxon>
        <taxon>Tracheophyta</taxon>
        <taxon>Spermatophyta</taxon>
        <taxon>Magnoliopsida</taxon>
        <taxon>eudicotyledons</taxon>
        <taxon>Gunneridae</taxon>
        <taxon>Pentapetalae</taxon>
        <taxon>rosids</taxon>
        <taxon>fabids</taxon>
        <taxon>Malpighiales</taxon>
        <taxon>Salicaceae</taxon>
        <taxon>Flacourtieae</taxon>
        <taxon>Dovyalis</taxon>
    </lineage>
</organism>
<protein>
    <submittedName>
        <fullName evidence="2">Uncharacterized protein</fullName>
    </submittedName>
</protein>
<evidence type="ECO:0000313" key="3">
    <source>
        <dbReference type="Proteomes" id="UP001314170"/>
    </source>
</evidence>
<evidence type="ECO:0000313" key="2">
    <source>
        <dbReference type="EMBL" id="CAK7331320.1"/>
    </source>
</evidence>
<feature type="region of interest" description="Disordered" evidence="1">
    <location>
        <begin position="1"/>
        <end position="32"/>
    </location>
</feature>